<sequence>MRGFTSPKLAELNPETGSLNSEWRKILSANDFPANCPFYLYFFSRQKLNSTSPSTADLADSFDDNNDSDEESEITIDGKENIYYMPGSLFTIRLDSLREKLNLTDIKSPQDLSNEIPNDPIRFPTSESPNLEQKLPVTTESVVTTEPACSLDCGAAGNCYIEQFRSDEENGDVTRIDDTRPRRSSYKQRCQCPLGRTGDRCQNGLLIFHY</sequence>
<keyword evidence="3" id="KW-1185">Reference proteome</keyword>
<feature type="compositionally biased region" description="Acidic residues" evidence="1">
    <location>
        <begin position="60"/>
        <end position="72"/>
    </location>
</feature>
<feature type="region of interest" description="Disordered" evidence="1">
    <location>
        <begin position="53"/>
        <end position="72"/>
    </location>
</feature>
<comment type="caution">
    <text evidence="2">The sequence shown here is derived from an EMBL/GenBank/DDBJ whole genome shotgun (WGS) entry which is preliminary data.</text>
</comment>
<organism evidence="2 3">
    <name type="scientific">Cotesia glomerata</name>
    <name type="common">Lepidopteran parasitic wasp</name>
    <name type="synonym">Apanteles glomeratus</name>
    <dbReference type="NCBI Taxonomy" id="32391"/>
    <lineage>
        <taxon>Eukaryota</taxon>
        <taxon>Metazoa</taxon>
        <taxon>Ecdysozoa</taxon>
        <taxon>Arthropoda</taxon>
        <taxon>Hexapoda</taxon>
        <taxon>Insecta</taxon>
        <taxon>Pterygota</taxon>
        <taxon>Neoptera</taxon>
        <taxon>Endopterygota</taxon>
        <taxon>Hymenoptera</taxon>
        <taxon>Apocrita</taxon>
        <taxon>Ichneumonoidea</taxon>
        <taxon>Braconidae</taxon>
        <taxon>Microgastrinae</taxon>
        <taxon>Cotesia</taxon>
    </lineage>
</organism>
<dbReference type="AlphaFoldDB" id="A0AAV7HXT6"/>
<dbReference type="Proteomes" id="UP000826195">
    <property type="component" value="Unassembled WGS sequence"/>
</dbReference>
<dbReference type="EMBL" id="JAHXZJ010002609">
    <property type="protein sequence ID" value="KAH0539593.1"/>
    <property type="molecule type" value="Genomic_DNA"/>
</dbReference>
<evidence type="ECO:0008006" key="4">
    <source>
        <dbReference type="Google" id="ProtNLM"/>
    </source>
</evidence>
<evidence type="ECO:0000256" key="1">
    <source>
        <dbReference type="SAM" id="MobiDB-lite"/>
    </source>
</evidence>
<proteinExistence type="predicted"/>
<name>A0AAV7HXT6_COTGL</name>
<gene>
    <name evidence="2" type="ORF">KQX54_005930</name>
</gene>
<evidence type="ECO:0000313" key="2">
    <source>
        <dbReference type="EMBL" id="KAH0539593.1"/>
    </source>
</evidence>
<protein>
    <recommendedName>
        <fullName evidence="4">EGF-like domain-containing protein</fullName>
    </recommendedName>
</protein>
<reference evidence="2 3" key="1">
    <citation type="journal article" date="2021" name="J. Hered.">
        <title>A chromosome-level genome assembly of the parasitoid wasp, Cotesia glomerata (Hymenoptera: Braconidae).</title>
        <authorList>
            <person name="Pinto B.J."/>
            <person name="Weis J.J."/>
            <person name="Gamble T."/>
            <person name="Ode P.J."/>
            <person name="Paul R."/>
            <person name="Zaspel J.M."/>
        </authorList>
    </citation>
    <scope>NUCLEOTIDE SEQUENCE [LARGE SCALE GENOMIC DNA]</scope>
    <source>
        <strain evidence="2">CgM1</strain>
    </source>
</reference>
<accession>A0AAV7HXT6</accession>
<evidence type="ECO:0000313" key="3">
    <source>
        <dbReference type="Proteomes" id="UP000826195"/>
    </source>
</evidence>